<proteinExistence type="inferred from homology"/>
<keyword evidence="4 7" id="KW-0808">Transferase</keyword>
<dbReference type="GO" id="GO:0032981">
    <property type="term" value="P:mitochondrial respiratory chain complex I assembly"/>
    <property type="evidence" value="ECO:0007669"/>
    <property type="project" value="TreeGrafter"/>
</dbReference>
<evidence type="ECO:0000256" key="5">
    <source>
        <dbReference type="ARBA" id="ARBA00023128"/>
    </source>
</evidence>
<comment type="subcellular location">
    <subcellularLocation>
        <location evidence="1 7">Mitochondrion</location>
    </subcellularLocation>
</comment>
<dbReference type="GO" id="GO:0035243">
    <property type="term" value="F:protein-arginine omega-N symmetric methyltransferase activity"/>
    <property type="evidence" value="ECO:0007669"/>
    <property type="project" value="UniProtKB-EC"/>
</dbReference>
<dbReference type="FunFam" id="3.40.50.12710:FF:000008">
    <property type="entry name" value="Protein arginine methyltransferase NDUFAF7"/>
    <property type="match status" value="1"/>
</dbReference>
<organism evidence="8 9">
    <name type="scientific">Diutina rugosa</name>
    <name type="common">Yeast</name>
    <name type="synonym">Candida rugosa</name>
    <dbReference type="NCBI Taxonomy" id="5481"/>
    <lineage>
        <taxon>Eukaryota</taxon>
        <taxon>Fungi</taxon>
        <taxon>Dikarya</taxon>
        <taxon>Ascomycota</taxon>
        <taxon>Saccharomycotina</taxon>
        <taxon>Pichiomycetes</taxon>
        <taxon>Debaryomycetaceae</taxon>
        <taxon>Diutina</taxon>
    </lineage>
</organism>
<evidence type="ECO:0000256" key="2">
    <source>
        <dbReference type="ARBA" id="ARBA00005891"/>
    </source>
</evidence>
<protein>
    <recommendedName>
        <fullName evidence="7">Protein arginine methyltransferase NDUFAF7</fullName>
        <ecNumber evidence="7">2.1.1.320</ecNumber>
    </recommendedName>
</protein>
<dbReference type="GO" id="GO:0032259">
    <property type="term" value="P:methylation"/>
    <property type="evidence" value="ECO:0007669"/>
    <property type="project" value="UniProtKB-KW"/>
</dbReference>
<dbReference type="PANTHER" id="PTHR12049:SF7">
    <property type="entry name" value="PROTEIN ARGININE METHYLTRANSFERASE NDUFAF7, MITOCHONDRIAL"/>
    <property type="match status" value="1"/>
</dbReference>
<evidence type="ECO:0000313" key="8">
    <source>
        <dbReference type="EMBL" id="KAA8896423.1"/>
    </source>
</evidence>
<dbReference type="OMA" id="YYHPQRN"/>
<reference evidence="8 9" key="1">
    <citation type="submission" date="2019-07" db="EMBL/GenBank/DDBJ databases">
        <title>Genome assembly of two rare yeast pathogens: Diutina rugosa and Trichomonascus ciferrii.</title>
        <authorList>
            <person name="Mixao V."/>
            <person name="Saus E."/>
            <person name="Hansen A."/>
            <person name="Lass-Flor C."/>
            <person name="Gabaldon T."/>
        </authorList>
    </citation>
    <scope>NUCLEOTIDE SEQUENCE [LARGE SCALE GENOMIC DNA]</scope>
    <source>
        <strain evidence="8 9">CBS 613</strain>
    </source>
</reference>
<evidence type="ECO:0000313" key="9">
    <source>
        <dbReference type="Proteomes" id="UP000449547"/>
    </source>
</evidence>
<evidence type="ECO:0000256" key="3">
    <source>
        <dbReference type="ARBA" id="ARBA00022603"/>
    </source>
</evidence>
<evidence type="ECO:0000256" key="4">
    <source>
        <dbReference type="ARBA" id="ARBA00022679"/>
    </source>
</evidence>
<gene>
    <name evidence="8" type="ORF">DIURU_005795</name>
</gene>
<dbReference type="Proteomes" id="UP000449547">
    <property type="component" value="Unassembled WGS sequence"/>
</dbReference>
<dbReference type="InterPro" id="IPR003788">
    <property type="entry name" value="NDUFAF7"/>
</dbReference>
<name>A0A642UBW6_DIURU</name>
<dbReference type="EC" id="2.1.1.320" evidence="7"/>
<dbReference type="InterPro" id="IPR038375">
    <property type="entry name" value="NDUFAF7_sf"/>
</dbReference>
<dbReference type="VEuPathDB" id="FungiDB:DIURU_005795"/>
<keyword evidence="5 7" id="KW-0496">Mitochondrion</keyword>
<dbReference type="OrthoDB" id="5595109at2759"/>
<sequence length="502" mass="56663">MFLRRFSRSARRLQNIPKGVKGEDGPPVDANGLYWGKFTKEEYEEAKKSVAEQIKRLEQSIKGDTNVRENLGQMPQFPMRDANVNVSSLPELLAQTIKTTGPISLSAFMRQCLTHPEYGYYTTRDPLDTATGDFVTSPEISSMFGEMIGMWLFTVWQQQGSPKKIRLVEFGPGKGTLMHDLVTSFYKFASKVGVEAEIVMIEASPVLRQKQWMALCTEDNAMVHDDANNWDSSVTKWGWPIKWVNTEKEIDHADGVANYVFAHEFFDALPIKSFERTEDGWREFVVEHTPSVDNTQPKLESASPAENEKHDPLLDTEFHLTVSPKETPSSLIPKFSSRFKDLPVGSRIEICTDAELYLMKMVQLLTPTTGAVLLMDYGIDTDLPPENSLRGIYQHKFVSPFAKPGDVDLSVDVDFRALKLLGEKHCDVYGAVTQGDWLHTLGLGYRVQQLLDRNQEKPEVQDVIYGAYRRLTDPEQMGKAYKFMAMLPSGSKTPVGFGGSYE</sequence>
<dbReference type="Pfam" id="PF02636">
    <property type="entry name" value="Methyltransf_28"/>
    <property type="match status" value="1"/>
</dbReference>
<comment type="caution">
    <text evidence="8">The sequence shown here is derived from an EMBL/GenBank/DDBJ whole genome shotgun (WGS) entry which is preliminary data.</text>
</comment>
<evidence type="ECO:0000256" key="6">
    <source>
        <dbReference type="ARBA" id="ARBA00048612"/>
    </source>
</evidence>
<comment type="function">
    <text evidence="7">Arginine methyltransferase involved in the assembly or stability of mitochondrial NADH:ubiquinone oxidoreductase complex (complex I).</text>
</comment>
<dbReference type="EMBL" id="SWFT01000165">
    <property type="protein sequence ID" value="KAA8896423.1"/>
    <property type="molecule type" value="Genomic_DNA"/>
</dbReference>
<evidence type="ECO:0000256" key="1">
    <source>
        <dbReference type="ARBA" id="ARBA00004173"/>
    </source>
</evidence>
<comment type="similarity">
    <text evidence="2 7">Belongs to the NDUFAF7 family.</text>
</comment>
<dbReference type="RefSeq" id="XP_034009402.1">
    <property type="nucleotide sequence ID" value="XM_034158816.1"/>
</dbReference>
<dbReference type="SUPFAM" id="SSF53335">
    <property type="entry name" value="S-adenosyl-L-methionine-dependent methyltransferases"/>
    <property type="match status" value="1"/>
</dbReference>
<accession>A0A642UBW6</accession>
<dbReference type="Gene3D" id="3.40.50.12710">
    <property type="match status" value="1"/>
</dbReference>
<evidence type="ECO:0000256" key="7">
    <source>
        <dbReference type="RuleBase" id="RU364114"/>
    </source>
</evidence>
<dbReference type="PANTHER" id="PTHR12049">
    <property type="entry name" value="PROTEIN ARGININE METHYLTRANSFERASE NDUFAF7, MITOCHONDRIAL"/>
    <property type="match status" value="1"/>
</dbReference>
<dbReference type="GO" id="GO:0005739">
    <property type="term" value="C:mitochondrion"/>
    <property type="evidence" value="ECO:0007669"/>
    <property type="project" value="UniProtKB-SubCell"/>
</dbReference>
<comment type="catalytic activity">
    <reaction evidence="6 7">
        <text>L-arginyl-[protein] + 2 S-adenosyl-L-methionine = N(omega),N(omega)'-dimethyl-L-arginyl-[protein] + 2 S-adenosyl-L-homocysteine + 2 H(+)</text>
        <dbReference type="Rhea" id="RHEA:48108"/>
        <dbReference type="Rhea" id="RHEA-COMP:10532"/>
        <dbReference type="Rhea" id="RHEA-COMP:11992"/>
        <dbReference type="ChEBI" id="CHEBI:15378"/>
        <dbReference type="ChEBI" id="CHEBI:29965"/>
        <dbReference type="ChEBI" id="CHEBI:57856"/>
        <dbReference type="ChEBI" id="CHEBI:59789"/>
        <dbReference type="ChEBI" id="CHEBI:88221"/>
        <dbReference type="EC" id="2.1.1.320"/>
    </reaction>
</comment>
<dbReference type="InterPro" id="IPR029063">
    <property type="entry name" value="SAM-dependent_MTases_sf"/>
</dbReference>
<keyword evidence="9" id="KW-1185">Reference proteome</keyword>
<keyword evidence="3 7" id="KW-0489">Methyltransferase</keyword>
<dbReference type="AlphaFoldDB" id="A0A642UBW6"/>
<dbReference type="GeneID" id="54784446"/>